<sequence length="474" mass="50295">MQDSLLTAAASVVSQLAAIVGEKYAFADPQEMAPYLVEWRGLYRGKALCVVRPGSTDEVSRVLALCNAQGWKVIPQGGNTGLVGGQVPHESGDEIVLSLTRLDRVREVDPLSDTMVVEAGVTLLRAQEAAQAADRLFPLSLASEGTCTIGGNLGSNAGGTAVLAYGNARDLVLGLEVVLADGRVWHGLGKLRKDNTGYDLKNLFIGAEGTLGVVTAAVLKLFPRPRQMVTALCGLPTPAAALALLGRAKAAAGNGLTTFELVPRLGIEMSVNYMGCRDPLERPYPWYVLIELSSARDEALDGALEEILGAAMEAGEVEDAAIATSLDQRNALWKLRETLSEAQGFEGGSIKHDIALPIATIPQFIAETNAALEQAMPGCRPLPFGHLGDGNLHFNVTQPVGMEKAAYMAQWDAINRVVHGLTARYGGSISAEHGIGRLKRHLLAEVKDPVALEMMRAIKSTLDPKGILNPGKVL</sequence>
<dbReference type="AlphaFoldDB" id="A0A917I570"/>
<dbReference type="PANTHER" id="PTHR43716">
    <property type="entry name" value="D-2-HYDROXYGLUTARATE DEHYDROGENASE, MITOCHONDRIAL"/>
    <property type="match status" value="1"/>
</dbReference>
<evidence type="ECO:0000256" key="4">
    <source>
        <dbReference type="ARBA" id="ARBA00022827"/>
    </source>
</evidence>
<evidence type="ECO:0000313" key="7">
    <source>
        <dbReference type="Proteomes" id="UP000603912"/>
    </source>
</evidence>
<dbReference type="Gene3D" id="3.30.70.2190">
    <property type="match status" value="1"/>
</dbReference>
<dbReference type="Gene3D" id="3.30.43.10">
    <property type="entry name" value="Uridine Diphospho-n-acetylenolpyruvylglucosamine Reductase, domain 2"/>
    <property type="match status" value="1"/>
</dbReference>
<accession>A0A917I570</accession>
<dbReference type="GO" id="GO:0003824">
    <property type="term" value="F:catalytic activity"/>
    <property type="evidence" value="ECO:0007669"/>
    <property type="project" value="InterPro"/>
</dbReference>
<evidence type="ECO:0000313" key="6">
    <source>
        <dbReference type="EMBL" id="GGH15785.1"/>
    </source>
</evidence>
<comment type="caution">
    <text evidence="6">The sequence shown here is derived from an EMBL/GenBank/DDBJ whole genome shotgun (WGS) entry which is preliminary data.</text>
</comment>
<dbReference type="InterPro" id="IPR016164">
    <property type="entry name" value="FAD-linked_Oxase-like_C"/>
</dbReference>
<dbReference type="GO" id="GO:0022904">
    <property type="term" value="P:respiratory electron transport chain"/>
    <property type="evidence" value="ECO:0007669"/>
    <property type="project" value="TreeGrafter"/>
</dbReference>
<dbReference type="InterPro" id="IPR016171">
    <property type="entry name" value="Vanillyl_alc_oxidase_C-sub2"/>
</dbReference>
<proteinExistence type="inferred from homology"/>
<dbReference type="SUPFAM" id="SSF56176">
    <property type="entry name" value="FAD-binding/transporter-associated domain-like"/>
    <property type="match status" value="1"/>
</dbReference>
<comment type="similarity">
    <text evidence="2">Belongs to the FAD-binding oxidoreductase/transferase type 4 family.</text>
</comment>
<evidence type="ECO:0000256" key="1">
    <source>
        <dbReference type="ARBA" id="ARBA00001974"/>
    </source>
</evidence>
<dbReference type="InterPro" id="IPR016167">
    <property type="entry name" value="FAD-bd_PCMH_sub1"/>
</dbReference>
<dbReference type="Proteomes" id="UP000603912">
    <property type="component" value="Unassembled WGS sequence"/>
</dbReference>
<evidence type="ECO:0000259" key="5">
    <source>
        <dbReference type="PROSITE" id="PS51387"/>
    </source>
</evidence>
<keyword evidence="7" id="KW-1185">Reference proteome</keyword>
<reference evidence="6" key="2">
    <citation type="submission" date="2020-09" db="EMBL/GenBank/DDBJ databases">
        <authorList>
            <person name="Sun Q."/>
            <person name="Zhou Y."/>
        </authorList>
    </citation>
    <scope>NUCLEOTIDE SEQUENCE</scope>
    <source>
        <strain evidence="6">CGMCC 1.12214</strain>
    </source>
</reference>
<dbReference type="SUPFAM" id="SSF55103">
    <property type="entry name" value="FAD-linked oxidases, C-terminal domain"/>
    <property type="match status" value="1"/>
</dbReference>
<dbReference type="InterPro" id="IPR036318">
    <property type="entry name" value="FAD-bd_PCMH-like_sf"/>
</dbReference>
<dbReference type="Gene3D" id="3.30.70.2740">
    <property type="match status" value="1"/>
</dbReference>
<dbReference type="PANTHER" id="PTHR43716:SF2">
    <property type="entry name" value="BLL6224 PROTEIN"/>
    <property type="match status" value="1"/>
</dbReference>
<dbReference type="Gene3D" id="3.30.465.10">
    <property type="match status" value="1"/>
</dbReference>
<dbReference type="FunFam" id="1.10.45.10:FF:000001">
    <property type="entry name" value="D-lactate dehydrogenase mitochondrial"/>
    <property type="match status" value="1"/>
</dbReference>
<dbReference type="RefSeq" id="WP_188517118.1">
    <property type="nucleotide sequence ID" value="NZ_BMES01000001.1"/>
</dbReference>
<organism evidence="6 7">
    <name type="scientific">Alsobacter metallidurans</name>
    <dbReference type="NCBI Taxonomy" id="340221"/>
    <lineage>
        <taxon>Bacteria</taxon>
        <taxon>Pseudomonadati</taxon>
        <taxon>Pseudomonadota</taxon>
        <taxon>Alphaproteobacteria</taxon>
        <taxon>Hyphomicrobiales</taxon>
        <taxon>Alsobacteraceae</taxon>
        <taxon>Alsobacter</taxon>
    </lineage>
</organism>
<dbReference type="InterPro" id="IPR004113">
    <property type="entry name" value="FAD-bd_oxidored_4_C"/>
</dbReference>
<dbReference type="InterPro" id="IPR016169">
    <property type="entry name" value="FAD-bd_PCMH_sub2"/>
</dbReference>
<dbReference type="InterPro" id="IPR016166">
    <property type="entry name" value="FAD-bd_PCMH"/>
</dbReference>
<dbReference type="InterPro" id="IPR006094">
    <property type="entry name" value="Oxid_FAD_bind_N"/>
</dbReference>
<name>A0A917I570_9HYPH</name>
<comment type="cofactor">
    <cofactor evidence="1">
        <name>FAD</name>
        <dbReference type="ChEBI" id="CHEBI:57692"/>
    </cofactor>
</comment>
<dbReference type="Gene3D" id="1.10.45.10">
    <property type="entry name" value="Vanillyl-alcohol Oxidase, Chain A, domain 4"/>
    <property type="match status" value="1"/>
</dbReference>
<protein>
    <submittedName>
        <fullName evidence="6">D-2-hydroxyacid dehydrogenase</fullName>
    </submittedName>
</protein>
<evidence type="ECO:0000256" key="3">
    <source>
        <dbReference type="ARBA" id="ARBA00022630"/>
    </source>
</evidence>
<dbReference type="PROSITE" id="PS51387">
    <property type="entry name" value="FAD_PCMH"/>
    <property type="match status" value="1"/>
</dbReference>
<gene>
    <name evidence="6" type="ORF">GCM10007036_15980</name>
</gene>
<dbReference type="EMBL" id="BMES01000001">
    <property type="protein sequence ID" value="GGH15785.1"/>
    <property type="molecule type" value="Genomic_DNA"/>
</dbReference>
<feature type="domain" description="FAD-binding PCMH-type" evidence="5">
    <location>
        <begin position="43"/>
        <end position="224"/>
    </location>
</feature>
<dbReference type="Pfam" id="PF01565">
    <property type="entry name" value="FAD_binding_4"/>
    <property type="match status" value="1"/>
</dbReference>
<dbReference type="Pfam" id="PF02913">
    <property type="entry name" value="FAD-oxidase_C"/>
    <property type="match status" value="1"/>
</dbReference>
<reference evidence="6" key="1">
    <citation type="journal article" date="2014" name="Int. J. Syst. Evol. Microbiol.">
        <title>Complete genome sequence of Corynebacterium casei LMG S-19264T (=DSM 44701T), isolated from a smear-ripened cheese.</title>
        <authorList>
            <consortium name="US DOE Joint Genome Institute (JGI-PGF)"/>
            <person name="Walter F."/>
            <person name="Albersmeier A."/>
            <person name="Kalinowski J."/>
            <person name="Ruckert C."/>
        </authorList>
    </citation>
    <scope>NUCLEOTIDE SEQUENCE</scope>
    <source>
        <strain evidence="6">CGMCC 1.12214</strain>
    </source>
</reference>
<dbReference type="GO" id="GO:0071949">
    <property type="term" value="F:FAD binding"/>
    <property type="evidence" value="ECO:0007669"/>
    <property type="project" value="InterPro"/>
</dbReference>
<evidence type="ECO:0000256" key="2">
    <source>
        <dbReference type="ARBA" id="ARBA00008000"/>
    </source>
</evidence>
<keyword evidence="3" id="KW-0285">Flavoprotein</keyword>
<dbReference type="InterPro" id="IPR051264">
    <property type="entry name" value="FAD-oxidored/transferase_4"/>
</dbReference>
<keyword evidence="4" id="KW-0274">FAD</keyword>